<dbReference type="PANTHER" id="PTHR10688:SF5">
    <property type="entry name" value="PWWP DOMAIN-CONTAINING PROTEIN 1-RELATED"/>
    <property type="match status" value="1"/>
</dbReference>
<dbReference type="AlphaFoldDB" id="A0A371G6H2"/>
<comment type="caution">
    <text evidence="7">The sequence shown here is derived from an EMBL/GenBank/DDBJ whole genome shotgun (WGS) entry which is preliminary data.</text>
</comment>
<keyword evidence="1" id="KW-0805">Transcription regulation</keyword>
<evidence type="ECO:0000259" key="6">
    <source>
        <dbReference type="PROSITE" id="PS50812"/>
    </source>
</evidence>
<dbReference type="GO" id="GO:0040029">
    <property type="term" value="P:epigenetic regulation of gene expression"/>
    <property type="evidence" value="ECO:0007669"/>
    <property type="project" value="UniProtKB-ARBA"/>
</dbReference>
<evidence type="ECO:0000256" key="4">
    <source>
        <dbReference type="ARBA" id="ARBA00060746"/>
    </source>
</evidence>
<dbReference type="GO" id="GO:2000028">
    <property type="term" value="P:regulation of photoperiodism, flowering"/>
    <property type="evidence" value="ECO:0007669"/>
    <property type="project" value="UniProtKB-ARBA"/>
</dbReference>
<sequence>MSHATVTETTGDANPNDRLQPVDARLYAAPASSTVDRFDNHAASSRASESLRFPGYEAKSLLSEFDDYVAGGGASRSVGHGFEVGDMVWGKVKSHPWWPGHVYNEAFASAAVRRTKREGHVLVAFFGDSSYGWFEPSELIPFDANFTEKSRQISSRNFLKAVEEAVDEASRRCGLGLVCRCRNPGNFCATNVEGYFSVQVPDYEPGVYSEAQIRRARSEFGAADMLSFVRQLALNPHAADRTSVAFTKNRATAFAFRRAVFEQYDETYAQAFGVQPRRPSDSPANLPVRHLPKAPLSGPMVIAETLGSEKIATKSVKVKDNFKKDKYLLMQRDEPSNTYQLSSRETPDAAGSYVHQKRPLAELAAPQALEKHEDTGFLSQYIAASGVKAEIAVVDQVQSDGSGLASQEIMLNYKDSSEEMTRSIEPVDVASKNMGRPDFSGEMALPFIVNEASQSTNLESKTSIDVKNDGNVIPSGPHEDFQQTEQGLLAISDEVKHHKLNADGVFKKIKVHKRPANDLKSDTSAIEGKKTKKMKKGLNLQPTSGHLEKTSTSEKSVQLSGKSEKSVTIGLAPREDLLSEPAQVDVSTSNLTPMDSIAEVNIELPQLLGDLQALALDPFHGVKRGIPAVTRQFFLRFRSLVYQKSLPVSPPTVTENEAAEVCVTKPSSGVGASDGPDDHARASPLTKPVKHIVRPDDPTKAGRKRALSDRQEENTAKRLKKIKDIKALAAEKKATSQKTSEARQGEGKESMAQVPPKVVKPELTRKVVRPAKAVEPTILVMKFPPKTSLPSVAELKARFARFGPMDQSGLRVFWKTSTCRVVFLHKVDAQSAYKYAEANQSLFGNVGVKCFLRELGDSSSEVSEGAKARGDNGANETPRMKDPAVVQRQTSVSAQQPPQLKSILKKSTGDELGQGTANGGSSKGTPRVKFMLGGEESSKGEQLMVGNRNNFNSASFADGGAPSVAMDFNSKNVHKAISQPSLPNIPPPQFTKIPQHNLHNSEMALRNTPNFINATASATATTVDISQQMIGLLTRCNDIVTNLTSLLGYVPYHPL</sequence>
<feature type="non-terminal residue" evidence="7">
    <location>
        <position position="1"/>
    </location>
</feature>
<keyword evidence="2" id="KW-0804">Transcription</keyword>
<dbReference type="EMBL" id="QJKJ01006601">
    <property type="protein sequence ID" value="RDX86124.1"/>
    <property type="molecule type" value="Genomic_DNA"/>
</dbReference>
<dbReference type="GO" id="GO:0006355">
    <property type="term" value="P:regulation of DNA-templated transcription"/>
    <property type="evidence" value="ECO:0007669"/>
    <property type="project" value="UniProtKB-ARBA"/>
</dbReference>
<evidence type="ECO:0000313" key="8">
    <source>
        <dbReference type="Proteomes" id="UP000257109"/>
    </source>
</evidence>
<dbReference type="InterPro" id="IPR000313">
    <property type="entry name" value="PWWP_dom"/>
</dbReference>
<dbReference type="InterPro" id="IPR052657">
    <property type="entry name" value="PDP_family_Arabidopsis"/>
</dbReference>
<evidence type="ECO:0000256" key="5">
    <source>
        <dbReference type="SAM" id="MobiDB-lite"/>
    </source>
</evidence>
<dbReference type="OrthoDB" id="1420611at2759"/>
<dbReference type="Gene3D" id="2.30.30.140">
    <property type="match status" value="1"/>
</dbReference>
<accession>A0A371G6H2</accession>
<feature type="domain" description="PWWP" evidence="6">
    <location>
        <begin position="84"/>
        <end position="145"/>
    </location>
</feature>
<protein>
    <submittedName>
        <fullName evidence="7">DNA mismatch repair protein Msh6</fullName>
    </submittedName>
</protein>
<comment type="similarity">
    <text evidence="4">Belongs to the PDP family.</text>
</comment>
<evidence type="ECO:0000256" key="2">
    <source>
        <dbReference type="ARBA" id="ARBA00023163"/>
    </source>
</evidence>
<evidence type="ECO:0000256" key="1">
    <source>
        <dbReference type="ARBA" id="ARBA00023015"/>
    </source>
</evidence>
<dbReference type="GO" id="GO:0035098">
    <property type="term" value="C:ESC/E(Z) complex"/>
    <property type="evidence" value="ECO:0007669"/>
    <property type="project" value="UniProtKB-ARBA"/>
</dbReference>
<organism evidence="7 8">
    <name type="scientific">Mucuna pruriens</name>
    <name type="common">Velvet bean</name>
    <name type="synonym">Dolichos pruriens</name>
    <dbReference type="NCBI Taxonomy" id="157652"/>
    <lineage>
        <taxon>Eukaryota</taxon>
        <taxon>Viridiplantae</taxon>
        <taxon>Streptophyta</taxon>
        <taxon>Embryophyta</taxon>
        <taxon>Tracheophyta</taxon>
        <taxon>Spermatophyta</taxon>
        <taxon>Magnoliopsida</taxon>
        <taxon>eudicotyledons</taxon>
        <taxon>Gunneridae</taxon>
        <taxon>Pentapetalae</taxon>
        <taxon>rosids</taxon>
        <taxon>fabids</taxon>
        <taxon>Fabales</taxon>
        <taxon>Fabaceae</taxon>
        <taxon>Papilionoideae</taxon>
        <taxon>50 kb inversion clade</taxon>
        <taxon>NPAAA clade</taxon>
        <taxon>indigoferoid/millettioid clade</taxon>
        <taxon>Phaseoleae</taxon>
        <taxon>Mucuna</taxon>
    </lineage>
</organism>
<dbReference type="STRING" id="157652.A0A371G6H2"/>
<feature type="compositionally biased region" description="Polar residues" evidence="5">
    <location>
        <begin position="1"/>
        <end position="13"/>
    </location>
</feature>
<name>A0A371G6H2_MUCPR</name>
<feature type="region of interest" description="Disordered" evidence="5">
    <location>
        <begin position="536"/>
        <end position="560"/>
    </location>
</feature>
<dbReference type="CDD" id="cd05162">
    <property type="entry name" value="PWWP"/>
    <property type="match status" value="1"/>
</dbReference>
<keyword evidence="8" id="KW-1185">Reference proteome</keyword>
<feature type="region of interest" description="Disordered" evidence="5">
    <location>
        <begin position="665"/>
        <end position="754"/>
    </location>
</feature>
<keyword evidence="3" id="KW-0539">Nucleus</keyword>
<feature type="compositionally biased region" description="Basic and acidic residues" evidence="5">
    <location>
        <begin position="693"/>
        <end position="749"/>
    </location>
</feature>
<dbReference type="Pfam" id="PF00855">
    <property type="entry name" value="PWWP"/>
    <property type="match status" value="1"/>
</dbReference>
<evidence type="ECO:0000313" key="7">
    <source>
        <dbReference type="EMBL" id="RDX86124.1"/>
    </source>
</evidence>
<feature type="compositionally biased region" description="Polar residues" evidence="5">
    <location>
        <begin position="887"/>
        <end position="899"/>
    </location>
</feature>
<dbReference type="PROSITE" id="PS50812">
    <property type="entry name" value="PWWP"/>
    <property type="match status" value="1"/>
</dbReference>
<dbReference type="FunFam" id="2.30.30.140:FF:000115">
    <property type="entry name" value="Tudor/PWWP/MBT superfamily protein"/>
    <property type="match status" value="1"/>
</dbReference>
<feature type="region of interest" description="Disordered" evidence="5">
    <location>
        <begin position="861"/>
        <end position="930"/>
    </location>
</feature>
<dbReference type="SMART" id="SM00293">
    <property type="entry name" value="PWWP"/>
    <property type="match status" value="1"/>
</dbReference>
<dbReference type="PANTHER" id="PTHR10688">
    <property type="entry name" value="PWWP DOMAIN-CONTAINING PROTEIN"/>
    <property type="match status" value="1"/>
</dbReference>
<dbReference type="Proteomes" id="UP000257109">
    <property type="component" value="Unassembled WGS sequence"/>
</dbReference>
<reference evidence="7" key="1">
    <citation type="submission" date="2018-05" db="EMBL/GenBank/DDBJ databases">
        <title>Draft genome of Mucuna pruriens seed.</title>
        <authorList>
            <person name="Nnadi N.E."/>
            <person name="Vos R."/>
            <person name="Hasami M.H."/>
            <person name="Devisetty U.K."/>
            <person name="Aguiy J.C."/>
        </authorList>
    </citation>
    <scope>NUCLEOTIDE SEQUENCE [LARGE SCALE GENOMIC DNA]</scope>
    <source>
        <strain evidence="7">JCA_2017</strain>
    </source>
</reference>
<dbReference type="SUPFAM" id="SSF63748">
    <property type="entry name" value="Tudor/PWWP/MBT"/>
    <property type="match status" value="1"/>
</dbReference>
<gene>
    <name evidence="7" type="primary">Msh6</name>
    <name evidence="7" type="ORF">CR513_32577</name>
</gene>
<feature type="region of interest" description="Disordered" evidence="5">
    <location>
        <begin position="1"/>
        <end position="21"/>
    </location>
</feature>
<proteinExistence type="inferred from homology"/>
<evidence type="ECO:0000256" key="3">
    <source>
        <dbReference type="ARBA" id="ARBA00023242"/>
    </source>
</evidence>